<reference evidence="1 2" key="1">
    <citation type="journal article" date="2016" name="Nat. Commun.">
        <title>Thousands of microbial genomes shed light on interconnected biogeochemical processes in an aquifer system.</title>
        <authorList>
            <person name="Anantharaman K."/>
            <person name="Brown C.T."/>
            <person name="Hug L.A."/>
            <person name="Sharon I."/>
            <person name="Castelle C.J."/>
            <person name="Probst A.J."/>
            <person name="Thomas B.C."/>
            <person name="Singh A."/>
            <person name="Wilkins M.J."/>
            <person name="Karaoz U."/>
            <person name="Brodie E.L."/>
            <person name="Williams K.H."/>
            <person name="Hubbard S.S."/>
            <person name="Banfield J.F."/>
        </authorList>
    </citation>
    <scope>NUCLEOTIDE SEQUENCE [LARGE SCALE GENOMIC DNA]</scope>
</reference>
<organism evidence="1 2">
    <name type="scientific">Candidatus Uhrbacteria bacterium RIFCSPLOWO2_02_FULL_48_18</name>
    <dbReference type="NCBI Taxonomy" id="1802408"/>
    <lineage>
        <taxon>Bacteria</taxon>
        <taxon>Candidatus Uhriibacteriota</taxon>
    </lineage>
</organism>
<dbReference type="Gene3D" id="3.30.160.250">
    <property type="match status" value="1"/>
</dbReference>
<dbReference type="InterPro" id="IPR055811">
    <property type="entry name" value="DUF7387"/>
</dbReference>
<dbReference type="Proteomes" id="UP000176593">
    <property type="component" value="Unassembled WGS sequence"/>
</dbReference>
<name>A0A1F7V6S1_9BACT</name>
<protein>
    <recommendedName>
        <fullName evidence="3">HicB-like antitoxin of toxin-antitoxin system domain-containing protein</fullName>
    </recommendedName>
</protein>
<gene>
    <name evidence="1" type="ORF">A3I41_01565</name>
</gene>
<dbReference type="EMBL" id="MGEQ01000010">
    <property type="protein sequence ID" value="OGL86232.1"/>
    <property type="molecule type" value="Genomic_DNA"/>
</dbReference>
<sequence length="72" mass="8478">MNYAFTTVITKEDKWYVAECIELGVASQGKSIEKAQDNLREAVELYLEDQPKNRRPRFRREPLISTMYISHV</sequence>
<evidence type="ECO:0000313" key="1">
    <source>
        <dbReference type="EMBL" id="OGL86232.1"/>
    </source>
</evidence>
<dbReference type="InterPro" id="IPR035069">
    <property type="entry name" value="TTHA1013/TTHA0281-like"/>
</dbReference>
<evidence type="ECO:0008006" key="3">
    <source>
        <dbReference type="Google" id="ProtNLM"/>
    </source>
</evidence>
<dbReference type="AlphaFoldDB" id="A0A1F7V6S1"/>
<proteinExistence type="predicted"/>
<comment type="caution">
    <text evidence="1">The sequence shown here is derived from an EMBL/GenBank/DDBJ whole genome shotgun (WGS) entry which is preliminary data.</text>
</comment>
<dbReference type="Pfam" id="PF24113">
    <property type="entry name" value="DUF7387"/>
    <property type="match status" value="1"/>
</dbReference>
<evidence type="ECO:0000313" key="2">
    <source>
        <dbReference type="Proteomes" id="UP000176593"/>
    </source>
</evidence>
<dbReference type="PANTHER" id="PTHR34504">
    <property type="entry name" value="ANTITOXIN HICB"/>
    <property type="match status" value="1"/>
</dbReference>
<accession>A0A1F7V6S1</accession>
<dbReference type="SUPFAM" id="SSF143100">
    <property type="entry name" value="TTHA1013/TTHA0281-like"/>
    <property type="match status" value="1"/>
</dbReference>
<dbReference type="PANTHER" id="PTHR34504:SF2">
    <property type="entry name" value="UPF0150 PROTEIN SSL0259"/>
    <property type="match status" value="1"/>
</dbReference>
<dbReference type="InterPro" id="IPR051404">
    <property type="entry name" value="TA_system_antitoxin"/>
</dbReference>